<proteinExistence type="predicted"/>
<evidence type="ECO:0000313" key="7">
    <source>
        <dbReference type="Proteomes" id="UP000198729"/>
    </source>
</evidence>
<keyword evidence="4 5" id="KW-0472">Membrane</keyword>
<evidence type="ECO:0000256" key="5">
    <source>
        <dbReference type="SAM" id="Phobius"/>
    </source>
</evidence>
<evidence type="ECO:0000256" key="2">
    <source>
        <dbReference type="ARBA" id="ARBA00022692"/>
    </source>
</evidence>
<protein>
    <submittedName>
        <fullName evidence="6">Uncharacterized protein</fullName>
    </submittedName>
</protein>
<dbReference type="InterPro" id="IPR036640">
    <property type="entry name" value="ABC1_TM_sf"/>
</dbReference>
<keyword evidence="2 5" id="KW-0812">Transmembrane</keyword>
<feature type="transmembrane region" description="Helical" evidence="5">
    <location>
        <begin position="35"/>
        <end position="52"/>
    </location>
</feature>
<evidence type="ECO:0000256" key="4">
    <source>
        <dbReference type="ARBA" id="ARBA00023136"/>
    </source>
</evidence>
<comment type="subcellular location">
    <subcellularLocation>
        <location evidence="1">Cell membrane</location>
        <topology evidence="1">Multi-pass membrane protein</topology>
    </subcellularLocation>
</comment>
<keyword evidence="7" id="KW-1185">Reference proteome</keyword>
<sequence length="116" mass="13415">MQDDYRKIIIKRVIHEQQNGMNGDNPFKTSPVNRWVFYLTLIPVVIVVMVLGAFFFSVVLALFVAVATVIGARIWWLRRKLRRAMSETAESTNGGIIEDAQIIDEVKRSDQTRYRD</sequence>
<gene>
    <name evidence="6" type="ORF">NSMM_480111</name>
</gene>
<evidence type="ECO:0000313" key="6">
    <source>
        <dbReference type="EMBL" id="SCZ86109.1"/>
    </source>
</evidence>
<name>A0A1G5SIB0_9PROT</name>
<dbReference type="RefSeq" id="WP_090286924.1">
    <property type="nucleotide sequence ID" value="NZ_FMWO01000056.1"/>
</dbReference>
<dbReference type="AlphaFoldDB" id="A0A1G5SIB0"/>
<feature type="transmembrane region" description="Helical" evidence="5">
    <location>
        <begin position="58"/>
        <end position="76"/>
    </location>
</feature>
<evidence type="ECO:0000256" key="3">
    <source>
        <dbReference type="ARBA" id="ARBA00022989"/>
    </source>
</evidence>
<evidence type="ECO:0000256" key="1">
    <source>
        <dbReference type="ARBA" id="ARBA00004651"/>
    </source>
</evidence>
<dbReference type="GO" id="GO:0005524">
    <property type="term" value="F:ATP binding"/>
    <property type="evidence" value="ECO:0007669"/>
    <property type="project" value="InterPro"/>
</dbReference>
<reference evidence="6 7" key="1">
    <citation type="submission" date="2016-10" db="EMBL/GenBank/DDBJ databases">
        <authorList>
            <person name="de Groot N.N."/>
        </authorList>
    </citation>
    <scope>NUCLEOTIDE SEQUENCE [LARGE SCALE GENOMIC DNA]</scope>
    <source>
        <strain evidence="6">1</strain>
    </source>
</reference>
<dbReference type="OrthoDB" id="8566013at2"/>
<dbReference type="SUPFAM" id="SSF90123">
    <property type="entry name" value="ABC transporter transmembrane region"/>
    <property type="match status" value="1"/>
</dbReference>
<dbReference type="EMBL" id="FMWO01000056">
    <property type="protein sequence ID" value="SCZ86109.1"/>
    <property type="molecule type" value="Genomic_DNA"/>
</dbReference>
<dbReference type="Proteomes" id="UP000198729">
    <property type="component" value="Unassembled WGS sequence"/>
</dbReference>
<accession>A0A1G5SIB0</accession>
<organism evidence="6 7">
    <name type="scientific">Nitrosomonas mobilis</name>
    <dbReference type="NCBI Taxonomy" id="51642"/>
    <lineage>
        <taxon>Bacteria</taxon>
        <taxon>Pseudomonadati</taxon>
        <taxon>Pseudomonadota</taxon>
        <taxon>Betaproteobacteria</taxon>
        <taxon>Nitrosomonadales</taxon>
        <taxon>Nitrosomonadaceae</taxon>
        <taxon>Nitrosomonas</taxon>
    </lineage>
</organism>
<dbReference type="GO" id="GO:0005886">
    <property type="term" value="C:plasma membrane"/>
    <property type="evidence" value="ECO:0007669"/>
    <property type="project" value="UniProtKB-SubCell"/>
</dbReference>
<keyword evidence="3 5" id="KW-1133">Transmembrane helix</keyword>